<keyword evidence="4 6" id="KW-0472">Membrane</keyword>
<dbReference type="PANTHER" id="PTHR31056:SF1">
    <property type="entry name" value="TRANSMEMBRANE PROTEIN 179B"/>
    <property type="match status" value="1"/>
</dbReference>
<evidence type="ECO:0000256" key="4">
    <source>
        <dbReference type="ARBA" id="ARBA00023136"/>
    </source>
</evidence>
<dbReference type="AlphaFoldDB" id="A0AAY5EU14"/>
<feature type="transmembrane region" description="Helical" evidence="6">
    <location>
        <begin position="12"/>
        <end position="43"/>
    </location>
</feature>
<feature type="transmembrane region" description="Helical" evidence="6">
    <location>
        <begin position="164"/>
        <end position="181"/>
    </location>
</feature>
<protein>
    <recommendedName>
        <fullName evidence="9">Transmembrane protein 179B</fullName>
    </recommendedName>
</protein>
<feature type="transmembrane region" description="Helical" evidence="6">
    <location>
        <begin position="100"/>
        <end position="122"/>
    </location>
</feature>
<sequence>MGLPWLVTLELVLYAGCFICGIIAAASVTITQGHFAGQCILYGSIHYNTSSHFLTVEISSSPSLCYFVSAISVCVAIYCFSLIFFWIYAGCVDEEVKRMWLNVSLGMCGLLMFLLLVSGCIVRIGRDSLCLSALHNVPSISRCSHPSPKMQQVTAAFPSPQRSVWVSIFFWLLIMAVVMVQRRQVVGENTMWSHAETEPFFRRPARNL</sequence>
<dbReference type="InterPro" id="IPR029776">
    <property type="entry name" value="TMEM179B"/>
</dbReference>
<dbReference type="Ensembl" id="ENSEEET00000059049.1">
    <property type="protein sequence ID" value="ENSEEEP00000060460.1"/>
    <property type="gene ID" value="ENSEEEG00000005346.2"/>
</dbReference>
<comment type="subcellular location">
    <subcellularLocation>
        <location evidence="1">Membrane</location>
        <topology evidence="1">Multi-pass membrane protein</topology>
    </subcellularLocation>
</comment>
<comment type="similarity">
    <text evidence="5">Belongs to the TMEM179 family.</text>
</comment>
<dbReference type="InterPro" id="IPR059010">
    <property type="entry name" value="TMEM179-179B"/>
</dbReference>
<evidence type="ECO:0008006" key="9">
    <source>
        <dbReference type="Google" id="ProtNLM"/>
    </source>
</evidence>
<dbReference type="PANTHER" id="PTHR31056">
    <property type="entry name" value="TRANSMEMBRANE PROTEIN 179B"/>
    <property type="match status" value="1"/>
</dbReference>
<reference evidence="7" key="2">
    <citation type="submission" date="2025-08" db="UniProtKB">
        <authorList>
            <consortium name="Ensembl"/>
        </authorList>
    </citation>
    <scope>IDENTIFICATION</scope>
</reference>
<evidence type="ECO:0000256" key="1">
    <source>
        <dbReference type="ARBA" id="ARBA00004141"/>
    </source>
</evidence>
<accession>A0AAY5EU14</accession>
<name>A0AAY5EU14_ELEEL</name>
<reference evidence="7 8" key="1">
    <citation type="submission" date="2020-05" db="EMBL/GenBank/DDBJ databases">
        <title>Electrophorus electricus (electric eel) genome, fEleEle1, primary haplotype.</title>
        <authorList>
            <person name="Myers G."/>
            <person name="Meyer A."/>
            <person name="Fedrigo O."/>
            <person name="Formenti G."/>
            <person name="Rhie A."/>
            <person name="Tracey A."/>
            <person name="Sims Y."/>
            <person name="Jarvis E.D."/>
        </authorList>
    </citation>
    <scope>NUCLEOTIDE SEQUENCE [LARGE SCALE GENOMIC DNA]</scope>
</reference>
<gene>
    <name evidence="7" type="primary">TMEM179B</name>
</gene>
<evidence type="ECO:0000256" key="2">
    <source>
        <dbReference type="ARBA" id="ARBA00022692"/>
    </source>
</evidence>
<evidence type="ECO:0000313" key="8">
    <source>
        <dbReference type="Proteomes" id="UP000314983"/>
    </source>
</evidence>
<evidence type="ECO:0000256" key="6">
    <source>
        <dbReference type="SAM" id="Phobius"/>
    </source>
</evidence>
<keyword evidence="2 6" id="KW-0812">Transmembrane</keyword>
<feature type="transmembrane region" description="Helical" evidence="6">
    <location>
        <begin position="64"/>
        <end position="88"/>
    </location>
</feature>
<dbReference type="GeneTree" id="ENSGT00510000048151"/>
<keyword evidence="8" id="KW-1185">Reference proteome</keyword>
<proteinExistence type="inferred from homology"/>
<reference evidence="7" key="3">
    <citation type="submission" date="2025-09" db="UniProtKB">
        <authorList>
            <consortium name="Ensembl"/>
        </authorList>
    </citation>
    <scope>IDENTIFICATION</scope>
</reference>
<evidence type="ECO:0000256" key="3">
    <source>
        <dbReference type="ARBA" id="ARBA00022989"/>
    </source>
</evidence>
<dbReference type="Proteomes" id="UP000314983">
    <property type="component" value="Chromosome 6"/>
</dbReference>
<dbReference type="Pfam" id="PF26158">
    <property type="entry name" value="Claudin_TMEM179-179B"/>
    <property type="match status" value="1"/>
</dbReference>
<organism evidence="7 8">
    <name type="scientific">Electrophorus electricus</name>
    <name type="common">Electric eel</name>
    <name type="synonym">Gymnotus electricus</name>
    <dbReference type="NCBI Taxonomy" id="8005"/>
    <lineage>
        <taxon>Eukaryota</taxon>
        <taxon>Metazoa</taxon>
        <taxon>Chordata</taxon>
        <taxon>Craniata</taxon>
        <taxon>Vertebrata</taxon>
        <taxon>Euteleostomi</taxon>
        <taxon>Actinopterygii</taxon>
        <taxon>Neopterygii</taxon>
        <taxon>Teleostei</taxon>
        <taxon>Ostariophysi</taxon>
        <taxon>Gymnotiformes</taxon>
        <taxon>Gymnotoidei</taxon>
        <taxon>Gymnotidae</taxon>
        <taxon>Electrophorus</taxon>
    </lineage>
</organism>
<evidence type="ECO:0000313" key="7">
    <source>
        <dbReference type="Ensembl" id="ENSEEEP00000060460.1"/>
    </source>
</evidence>
<keyword evidence="3 6" id="KW-1133">Transmembrane helix</keyword>
<evidence type="ECO:0000256" key="5">
    <source>
        <dbReference type="ARBA" id="ARBA00093776"/>
    </source>
</evidence>